<reference evidence="2 3" key="1">
    <citation type="journal article" date="2023" name="Access Microbiol">
        <title>The genome of a steinernematid-associated Pseudomonas piscis bacterium encodes the biosynthesis of insect toxins.</title>
        <authorList>
            <person name="Awori R.M."/>
            <person name="Hendre P."/>
            <person name="Amugune N.O."/>
        </authorList>
    </citation>
    <scope>NUCLEOTIDE SEQUENCE [LARGE SCALE GENOMIC DNA]</scope>
    <source>
        <strain evidence="2 3">75</strain>
    </source>
</reference>
<accession>A0ABY9NFR4</accession>
<dbReference type="Pfam" id="PF14341">
    <property type="entry name" value="PilX_N"/>
    <property type="match status" value="1"/>
</dbReference>
<protein>
    <submittedName>
        <fullName evidence="2">PilX N-terminal domain-containing pilus assembly protein</fullName>
    </submittedName>
</protein>
<organism evidence="2 3">
    <name type="scientific">Pseudomonas piscis</name>
    <dbReference type="NCBI Taxonomy" id="2614538"/>
    <lineage>
        <taxon>Bacteria</taxon>
        <taxon>Pseudomonadati</taxon>
        <taxon>Pseudomonadota</taxon>
        <taxon>Gammaproteobacteria</taxon>
        <taxon>Pseudomonadales</taxon>
        <taxon>Pseudomonadaceae</taxon>
        <taxon>Pseudomonas</taxon>
    </lineage>
</organism>
<evidence type="ECO:0000259" key="1">
    <source>
        <dbReference type="Pfam" id="PF14341"/>
    </source>
</evidence>
<gene>
    <name evidence="2" type="ORF">QL104_27045</name>
</gene>
<dbReference type="RefSeq" id="WP_282877136.1">
    <property type="nucleotide sequence ID" value="NZ_CP133164.1"/>
</dbReference>
<keyword evidence="3" id="KW-1185">Reference proteome</keyword>
<sequence>MQSLPGLRFERGMALLASLLFLSLLTMIGVSAMQNATLQERMAASLAQQHRAFQAAETALRLGEAQVRKGSTWPVCATPVLCAPPGESSLVVDAGWSVNSGVRWVATVDGYYAVQNLGLVKGAVRLPEEVTATLYRVTAIGLAGQARSVLESIYAKY</sequence>
<proteinExistence type="predicted"/>
<name>A0ABY9NFR4_9PSED</name>
<dbReference type="InterPro" id="IPR025746">
    <property type="entry name" value="PilX_N_dom"/>
</dbReference>
<dbReference type="Proteomes" id="UP001237292">
    <property type="component" value="Chromosome"/>
</dbReference>
<feature type="domain" description="Type 4 fimbrial biogenesis protein PilX N-terminal" evidence="1">
    <location>
        <begin position="11"/>
        <end position="61"/>
    </location>
</feature>
<evidence type="ECO:0000313" key="2">
    <source>
        <dbReference type="EMBL" id="WMN16962.1"/>
    </source>
</evidence>
<evidence type="ECO:0000313" key="3">
    <source>
        <dbReference type="Proteomes" id="UP001237292"/>
    </source>
</evidence>
<dbReference type="EMBL" id="CP133164">
    <property type="protein sequence ID" value="WMN16962.1"/>
    <property type="molecule type" value="Genomic_DNA"/>
</dbReference>